<protein>
    <submittedName>
        <fullName evidence="1">Uncharacterized protein</fullName>
    </submittedName>
</protein>
<dbReference type="EMBL" id="JAIWYP010000015">
    <property type="protein sequence ID" value="KAH3701484.1"/>
    <property type="molecule type" value="Genomic_DNA"/>
</dbReference>
<evidence type="ECO:0000313" key="1">
    <source>
        <dbReference type="EMBL" id="KAH3701484.1"/>
    </source>
</evidence>
<keyword evidence="2" id="KW-1185">Reference proteome</keyword>
<accession>A0A9D3YMF0</accession>
<gene>
    <name evidence="1" type="ORF">DPMN_076473</name>
</gene>
<dbReference type="AlphaFoldDB" id="A0A9D3YMF0"/>
<dbReference type="Proteomes" id="UP000828390">
    <property type="component" value="Unassembled WGS sequence"/>
</dbReference>
<evidence type="ECO:0000313" key="2">
    <source>
        <dbReference type="Proteomes" id="UP000828390"/>
    </source>
</evidence>
<proteinExistence type="predicted"/>
<organism evidence="1 2">
    <name type="scientific">Dreissena polymorpha</name>
    <name type="common">Zebra mussel</name>
    <name type="synonym">Mytilus polymorpha</name>
    <dbReference type="NCBI Taxonomy" id="45954"/>
    <lineage>
        <taxon>Eukaryota</taxon>
        <taxon>Metazoa</taxon>
        <taxon>Spiralia</taxon>
        <taxon>Lophotrochozoa</taxon>
        <taxon>Mollusca</taxon>
        <taxon>Bivalvia</taxon>
        <taxon>Autobranchia</taxon>
        <taxon>Heteroconchia</taxon>
        <taxon>Euheterodonta</taxon>
        <taxon>Imparidentia</taxon>
        <taxon>Neoheterodontei</taxon>
        <taxon>Myida</taxon>
        <taxon>Dreissenoidea</taxon>
        <taxon>Dreissenidae</taxon>
        <taxon>Dreissena</taxon>
    </lineage>
</organism>
<reference evidence="1" key="1">
    <citation type="journal article" date="2019" name="bioRxiv">
        <title>The Genome of the Zebra Mussel, Dreissena polymorpha: A Resource for Invasive Species Research.</title>
        <authorList>
            <person name="McCartney M.A."/>
            <person name="Auch B."/>
            <person name="Kono T."/>
            <person name="Mallez S."/>
            <person name="Zhang Y."/>
            <person name="Obille A."/>
            <person name="Becker A."/>
            <person name="Abrahante J.E."/>
            <person name="Garbe J."/>
            <person name="Badalamenti J.P."/>
            <person name="Herman A."/>
            <person name="Mangelson H."/>
            <person name="Liachko I."/>
            <person name="Sullivan S."/>
            <person name="Sone E.D."/>
            <person name="Koren S."/>
            <person name="Silverstein K.A.T."/>
            <person name="Beckman K.B."/>
            <person name="Gohl D.M."/>
        </authorList>
    </citation>
    <scope>NUCLEOTIDE SEQUENCE</scope>
    <source>
        <strain evidence="1">Duluth1</strain>
        <tissue evidence="1">Whole animal</tissue>
    </source>
</reference>
<comment type="caution">
    <text evidence="1">The sequence shown here is derived from an EMBL/GenBank/DDBJ whole genome shotgun (WGS) entry which is preliminary data.</text>
</comment>
<reference evidence="1" key="2">
    <citation type="submission" date="2020-11" db="EMBL/GenBank/DDBJ databases">
        <authorList>
            <person name="McCartney M.A."/>
            <person name="Auch B."/>
            <person name="Kono T."/>
            <person name="Mallez S."/>
            <person name="Becker A."/>
            <person name="Gohl D.M."/>
            <person name="Silverstein K.A.T."/>
            <person name="Koren S."/>
            <person name="Bechman K.B."/>
            <person name="Herman A."/>
            <person name="Abrahante J.E."/>
            <person name="Garbe J."/>
        </authorList>
    </citation>
    <scope>NUCLEOTIDE SEQUENCE</scope>
    <source>
        <strain evidence="1">Duluth1</strain>
        <tissue evidence="1">Whole animal</tissue>
    </source>
</reference>
<sequence length="111" mass="12199">MSRPTIDDTSALERVQILAMCKNANPHNLRVLIVPTIAPNIRALAKGILTPSIQTEDSVQPLLNPIHMTGPTALNSIYPIFAIGRNCPTGTKGRVSLDLLRVYALRREIFI</sequence>
<name>A0A9D3YMF0_DREPO</name>